<evidence type="ECO:0000313" key="2">
    <source>
        <dbReference type="Proteomes" id="UP001559025"/>
    </source>
</evidence>
<evidence type="ECO:0000313" key="1">
    <source>
        <dbReference type="EMBL" id="MEX4010261.1"/>
    </source>
</evidence>
<proteinExistence type="predicted"/>
<reference evidence="1 2" key="1">
    <citation type="submission" date="2024-01" db="EMBL/GenBank/DDBJ databases">
        <title>New evidence supports the origin of RcGTA from prophage.</title>
        <authorList>
            <person name="Xu Y."/>
            <person name="Liu B."/>
            <person name="Chen F."/>
        </authorList>
    </citation>
    <scope>NUCLEOTIDE SEQUENCE [LARGE SCALE GENOMIC DNA]</scope>
    <source>
        <strain evidence="1 2">CBW1107-2</strain>
    </source>
</reference>
<sequence length="174" mass="19625">MTLLVWLFYFQLLLSGYRHRLRPKILITRGGARTIGARCIITNMSVEAIYLEAIMVSVRDGERQYISSLSELEAEQTTKSDPRQLYLQGPLASGEMIDIGSYAELLKRATNGKEQPSAFTLTVIATYTSEETLVAAERDFTISGSSLNSDAIVARQIRSRWQRMRLMRLISGEL</sequence>
<comment type="caution">
    <text evidence="1">The sequence shown here is derived from an EMBL/GenBank/DDBJ whole genome shotgun (WGS) entry which is preliminary data.</text>
</comment>
<dbReference type="RefSeq" id="WP_368804976.1">
    <property type="nucleotide sequence ID" value="NZ_JAZHFV010000011.1"/>
</dbReference>
<accession>A0ABV3X023</accession>
<name>A0ABV3X023_9HYPH</name>
<protein>
    <submittedName>
        <fullName evidence="1">Uncharacterized protein</fullName>
    </submittedName>
</protein>
<gene>
    <name evidence="1" type="ORF">V1479_23345</name>
</gene>
<dbReference type="EMBL" id="JAZHFV010000011">
    <property type="protein sequence ID" value="MEX4010261.1"/>
    <property type="molecule type" value="Genomic_DNA"/>
</dbReference>
<organism evidence="1 2">
    <name type="scientific">Neoaquamicrobium sediminum</name>
    <dbReference type="NCBI Taxonomy" id="1849104"/>
    <lineage>
        <taxon>Bacteria</taxon>
        <taxon>Pseudomonadati</taxon>
        <taxon>Pseudomonadota</taxon>
        <taxon>Alphaproteobacteria</taxon>
        <taxon>Hyphomicrobiales</taxon>
        <taxon>Phyllobacteriaceae</taxon>
        <taxon>Neoaquamicrobium</taxon>
    </lineage>
</organism>
<keyword evidence="2" id="KW-1185">Reference proteome</keyword>
<dbReference type="Proteomes" id="UP001559025">
    <property type="component" value="Unassembled WGS sequence"/>
</dbReference>